<dbReference type="EMBL" id="JARKIF010000023">
    <property type="protein sequence ID" value="KAJ7615941.1"/>
    <property type="molecule type" value="Genomic_DNA"/>
</dbReference>
<organism evidence="2 3">
    <name type="scientific">Roridomyces roridus</name>
    <dbReference type="NCBI Taxonomy" id="1738132"/>
    <lineage>
        <taxon>Eukaryota</taxon>
        <taxon>Fungi</taxon>
        <taxon>Dikarya</taxon>
        <taxon>Basidiomycota</taxon>
        <taxon>Agaricomycotina</taxon>
        <taxon>Agaricomycetes</taxon>
        <taxon>Agaricomycetidae</taxon>
        <taxon>Agaricales</taxon>
        <taxon>Marasmiineae</taxon>
        <taxon>Mycenaceae</taxon>
        <taxon>Roridomyces</taxon>
    </lineage>
</organism>
<sequence>MLSDPPTYIPHHPQLERHSSNSSNPARANLVGLVTYLHITRLDDSKDPRLDRLSIVSLQINVSCRSRLKAIARANFSQCCARKNTRPRTNWARADRATTRVGSLRAARAALRLFHPQFLRLQRLCASHSRCTFGGIDKDASVAPLSTEACLVYLSVASGAAAAT</sequence>
<dbReference type="AlphaFoldDB" id="A0AAD7FEU3"/>
<keyword evidence="3" id="KW-1185">Reference proteome</keyword>
<protein>
    <submittedName>
        <fullName evidence="2">Uncharacterized protein</fullName>
    </submittedName>
</protein>
<accession>A0AAD7FEU3</accession>
<feature type="region of interest" description="Disordered" evidence="1">
    <location>
        <begin position="1"/>
        <end position="24"/>
    </location>
</feature>
<dbReference type="Proteomes" id="UP001221142">
    <property type="component" value="Unassembled WGS sequence"/>
</dbReference>
<evidence type="ECO:0000313" key="2">
    <source>
        <dbReference type="EMBL" id="KAJ7615941.1"/>
    </source>
</evidence>
<gene>
    <name evidence="2" type="ORF">FB45DRAFT_934989</name>
</gene>
<name>A0AAD7FEU3_9AGAR</name>
<reference evidence="2" key="1">
    <citation type="submission" date="2023-03" db="EMBL/GenBank/DDBJ databases">
        <title>Massive genome expansion in bonnet fungi (Mycena s.s.) driven by repeated elements and novel gene families across ecological guilds.</title>
        <authorList>
            <consortium name="Lawrence Berkeley National Laboratory"/>
            <person name="Harder C.B."/>
            <person name="Miyauchi S."/>
            <person name="Viragh M."/>
            <person name="Kuo A."/>
            <person name="Thoen E."/>
            <person name="Andreopoulos B."/>
            <person name="Lu D."/>
            <person name="Skrede I."/>
            <person name="Drula E."/>
            <person name="Henrissat B."/>
            <person name="Morin E."/>
            <person name="Kohler A."/>
            <person name="Barry K."/>
            <person name="LaButti K."/>
            <person name="Morin E."/>
            <person name="Salamov A."/>
            <person name="Lipzen A."/>
            <person name="Mereny Z."/>
            <person name="Hegedus B."/>
            <person name="Baldrian P."/>
            <person name="Stursova M."/>
            <person name="Weitz H."/>
            <person name="Taylor A."/>
            <person name="Grigoriev I.V."/>
            <person name="Nagy L.G."/>
            <person name="Martin F."/>
            <person name="Kauserud H."/>
        </authorList>
    </citation>
    <scope>NUCLEOTIDE SEQUENCE</scope>
    <source>
        <strain evidence="2">9284</strain>
    </source>
</reference>
<proteinExistence type="predicted"/>
<evidence type="ECO:0000256" key="1">
    <source>
        <dbReference type="SAM" id="MobiDB-lite"/>
    </source>
</evidence>
<comment type="caution">
    <text evidence="2">The sequence shown here is derived from an EMBL/GenBank/DDBJ whole genome shotgun (WGS) entry which is preliminary data.</text>
</comment>
<evidence type="ECO:0000313" key="3">
    <source>
        <dbReference type="Proteomes" id="UP001221142"/>
    </source>
</evidence>